<evidence type="ECO:0000313" key="2">
    <source>
        <dbReference type="EMBL" id="SMB80423.1"/>
    </source>
</evidence>
<dbReference type="STRING" id="573058.SAMN00017477_0234"/>
<gene>
    <name evidence="2" type="ORF">SAMN00017477_0234</name>
</gene>
<dbReference type="EMBL" id="FWWR01000009">
    <property type="protein sequence ID" value="SMB80423.1"/>
    <property type="molecule type" value="Genomic_DNA"/>
</dbReference>
<sequence length="35" mass="4099">MVENNTVYAKEMNKTENSKVQNFDNKKSANFDVYP</sequence>
<keyword evidence="3" id="KW-1185">Reference proteome</keyword>
<protein>
    <submittedName>
        <fullName evidence="2">Uncharacterized protein</fullName>
    </submittedName>
</protein>
<evidence type="ECO:0000256" key="1">
    <source>
        <dbReference type="SAM" id="MobiDB-lite"/>
    </source>
</evidence>
<accession>A0A1W1UHA6</accession>
<name>A0A1W1UHA6_PEPAS</name>
<dbReference type="AlphaFoldDB" id="A0A1W1UHA6"/>
<organism evidence="2 3">
    <name type="scientific">Peptoniphilus asaccharolyticus DSM 20463</name>
    <dbReference type="NCBI Taxonomy" id="573058"/>
    <lineage>
        <taxon>Bacteria</taxon>
        <taxon>Bacillati</taxon>
        <taxon>Bacillota</taxon>
        <taxon>Tissierellia</taxon>
        <taxon>Tissierellales</taxon>
        <taxon>Peptoniphilaceae</taxon>
        <taxon>Peptoniphilus</taxon>
    </lineage>
</organism>
<reference evidence="3" key="1">
    <citation type="submission" date="2017-04" db="EMBL/GenBank/DDBJ databases">
        <authorList>
            <person name="Varghese N."/>
            <person name="Submissions S."/>
        </authorList>
    </citation>
    <scope>NUCLEOTIDE SEQUENCE [LARGE SCALE GENOMIC DNA]</scope>
    <source>
        <strain evidence="3">DSM 20463</strain>
    </source>
</reference>
<feature type="region of interest" description="Disordered" evidence="1">
    <location>
        <begin position="1"/>
        <end position="35"/>
    </location>
</feature>
<evidence type="ECO:0000313" key="3">
    <source>
        <dbReference type="Proteomes" id="UP000192368"/>
    </source>
</evidence>
<proteinExistence type="predicted"/>
<dbReference type="Proteomes" id="UP000192368">
    <property type="component" value="Unassembled WGS sequence"/>
</dbReference>